<reference evidence="1" key="1">
    <citation type="thesis" date="2020" institute="ProQuest LLC" country="789 East Eisenhower Parkway, Ann Arbor, MI, USA">
        <title>Comparative Genomics and Chromosome Evolution.</title>
        <authorList>
            <person name="Mudd A.B."/>
        </authorList>
    </citation>
    <scope>NUCLEOTIDE SEQUENCE</scope>
    <source>
        <strain evidence="1">1538</strain>
        <tissue evidence="1">Blood</tissue>
    </source>
</reference>
<protein>
    <submittedName>
        <fullName evidence="1">Uncharacterized protein</fullName>
    </submittedName>
</protein>
<gene>
    <name evidence="1" type="ORF">GDO54_003730</name>
</gene>
<name>A0AAV2ZUM0_PYXAD</name>
<dbReference type="EMBL" id="DYDO01000011">
    <property type="protein sequence ID" value="DBA16325.1"/>
    <property type="molecule type" value="Genomic_DNA"/>
</dbReference>
<evidence type="ECO:0000313" key="2">
    <source>
        <dbReference type="Proteomes" id="UP001181693"/>
    </source>
</evidence>
<evidence type="ECO:0000313" key="1">
    <source>
        <dbReference type="EMBL" id="DBA16325.1"/>
    </source>
</evidence>
<comment type="caution">
    <text evidence="1">The sequence shown here is derived from an EMBL/GenBank/DDBJ whole genome shotgun (WGS) entry which is preliminary data.</text>
</comment>
<dbReference type="Proteomes" id="UP001181693">
    <property type="component" value="Unassembled WGS sequence"/>
</dbReference>
<keyword evidence="2" id="KW-1185">Reference proteome</keyword>
<sequence length="88" mass="9835">MTKNQSPSAALVPIPIVARGKDMSWIGGMLQLLHLMMAKVVQYLLSDAIKIQILLTIVHCMGDNQVCTDLFGRFRTTTFVQNRNMGEI</sequence>
<dbReference type="AlphaFoldDB" id="A0AAV2ZUM0"/>
<accession>A0AAV2ZUM0</accession>
<organism evidence="1 2">
    <name type="scientific">Pyxicephalus adspersus</name>
    <name type="common">African bullfrog</name>
    <dbReference type="NCBI Taxonomy" id="30357"/>
    <lineage>
        <taxon>Eukaryota</taxon>
        <taxon>Metazoa</taxon>
        <taxon>Chordata</taxon>
        <taxon>Craniata</taxon>
        <taxon>Vertebrata</taxon>
        <taxon>Euteleostomi</taxon>
        <taxon>Amphibia</taxon>
        <taxon>Batrachia</taxon>
        <taxon>Anura</taxon>
        <taxon>Neobatrachia</taxon>
        <taxon>Ranoidea</taxon>
        <taxon>Pyxicephalidae</taxon>
        <taxon>Pyxicephalinae</taxon>
        <taxon>Pyxicephalus</taxon>
    </lineage>
</organism>
<proteinExistence type="predicted"/>